<evidence type="ECO:0000256" key="8">
    <source>
        <dbReference type="ARBA" id="ARBA00026124"/>
    </source>
</evidence>
<dbReference type="OrthoDB" id="267048at2759"/>
<evidence type="ECO:0000256" key="7">
    <source>
        <dbReference type="ARBA" id="ARBA00023146"/>
    </source>
</evidence>
<evidence type="ECO:0000259" key="13">
    <source>
        <dbReference type="PROSITE" id="PS50102"/>
    </source>
</evidence>
<dbReference type="InterPro" id="IPR014758">
    <property type="entry name" value="Met-tRNA_synth"/>
</dbReference>
<keyword evidence="3" id="KW-0436">Ligase</keyword>
<dbReference type="CDD" id="cd00590">
    <property type="entry name" value="RRM_SF"/>
    <property type="match status" value="1"/>
</dbReference>
<gene>
    <name evidence="14" type="ORF">D9756_007268</name>
</gene>
<dbReference type="FunFam" id="2.170.220.10:FF:000002">
    <property type="entry name" value="Methionine--tRNA ligase"/>
    <property type="match status" value="1"/>
</dbReference>
<feature type="region of interest" description="Disordered" evidence="12">
    <location>
        <begin position="102"/>
        <end position="131"/>
    </location>
</feature>
<keyword evidence="5" id="KW-0067">ATP-binding</keyword>
<feature type="compositionally biased region" description="Basic and acidic residues" evidence="12">
    <location>
        <begin position="406"/>
        <end position="415"/>
    </location>
</feature>
<evidence type="ECO:0000256" key="1">
    <source>
        <dbReference type="ARBA" id="ARBA00005594"/>
    </source>
</evidence>
<feature type="coiled-coil region" evidence="11">
    <location>
        <begin position="801"/>
        <end position="833"/>
    </location>
</feature>
<dbReference type="InterPro" id="IPR001412">
    <property type="entry name" value="aa-tRNA-synth_I_CS"/>
</dbReference>
<evidence type="ECO:0000256" key="6">
    <source>
        <dbReference type="ARBA" id="ARBA00022917"/>
    </source>
</evidence>
<dbReference type="InterPro" id="IPR009080">
    <property type="entry name" value="tRNAsynth_Ia_anticodon-bd"/>
</dbReference>
<feature type="compositionally biased region" description="Low complexity" evidence="12">
    <location>
        <begin position="224"/>
        <end position="237"/>
    </location>
</feature>
<keyword evidence="11" id="KW-0175">Coiled coil</keyword>
<evidence type="ECO:0000313" key="14">
    <source>
        <dbReference type="EMBL" id="KAF5353884.1"/>
    </source>
</evidence>
<dbReference type="SMART" id="SM00360">
    <property type="entry name" value="RRM"/>
    <property type="match status" value="5"/>
</dbReference>
<dbReference type="SUPFAM" id="SSF54928">
    <property type="entry name" value="RNA-binding domain, RBD"/>
    <property type="match status" value="2"/>
</dbReference>
<dbReference type="CDD" id="cd00814">
    <property type="entry name" value="MetRS_core"/>
    <property type="match status" value="1"/>
</dbReference>
<dbReference type="PANTHER" id="PTHR43326">
    <property type="entry name" value="METHIONYL-TRNA SYNTHETASE"/>
    <property type="match status" value="1"/>
</dbReference>
<dbReference type="InterPro" id="IPR023457">
    <property type="entry name" value="Met-tRNA_synth_2"/>
</dbReference>
<keyword evidence="7" id="KW-0030">Aminoacyl-tRNA synthetase</keyword>
<evidence type="ECO:0000256" key="5">
    <source>
        <dbReference type="ARBA" id="ARBA00022840"/>
    </source>
</evidence>
<dbReference type="GO" id="GO:0005524">
    <property type="term" value="F:ATP binding"/>
    <property type="evidence" value="ECO:0007669"/>
    <property type="project" value="UniProtKB-KW"/>
</dbReference>
<dbReference type="InterPro" id="IPR035979">
    <property type="entry name" value="RBD_domain_sf"/>
</dbReference>
<keyword evidence="15" id="KW-1185">Reference proteome</keyword>
<feature type="compositionally biased region" description="Basic and acidic residues" evidence="12">
    <location>
        <begin position="861"/>
        <end position="875"/>
    </location>
</feature>
<dbReference type="EC" id="6.1.1.10" evidence="2"/>
<dbReference type="PANTHER" id="PTHR43326:SF1">
    <property type="entry name" value="METHIONINE--TRNA LIGASE, MITOCHONDRIAL"/>
    <property type="match status" value="1"/>
</dbReference>
<dbReference type="InterPro" id="IPR034809">
    <property type="entry name" value="Nop4_RRM4"/>
</dbReference>
<evidence type="ECO:0000256" key="4">
    <source>
        <dbReference type="ARBA" id="ARBA00022741"/>
    </source>
</evidence>
<keyword evidence="6" id="KW-0648">Protein biosynthesis</keyword>
<dbReference type="SUPFAM" id="SSF47323">
    <property type="entry name" value="Anticodon-binding domain of a subclass of class I aminoacyl-tRNA synthetases"/>
    <property type="match status" value="1"/>
</dbReference>
<dbReference type="Proteomes" id="UP000559027">
    <property type="component" value="Unassembled WGS sequence"/>
</dbReference>
<feature type="compositionally biased region" description="Basic and acidic residues" evidence="12">
    <location>
        <begin position="111"/>
        <end position="121"/>
    </location>
</feature>
<feature type="region of interest" description="Disordered" evidence="12">
    <location>
        <begin position="856"/>
        <end position="944"/>
    </location>
</feature>
<dbReference type="Gene3D" id="1.10.730.10">
    <property type="entry name" value="Isoleucyl-tRNA Synthetase, Domain 1"/>
    <property type="match status" value="1"/>
</dbReference>
<evidence type="ECO:0000313" key="15">
    <source>
        <dbReference type="Proteomes" id="UP000559027"/>
    </source>
</evidence>
<dbReference type="InterPro" id="IPR012677">
    <property type="entry name" value="Nucleotide-bd_a/b_plait_sf"/>
</dbReference>
<accession>A0A8H5D5B9</accession>
<feature type="region of interest" description="Disordered" evidence="12">
    <location>
        <begin position="1"/>
        <end position="22"/>
    </location>
</feature>
<evidence type="ECO:0000256" key="10">
    <source>
        <dbReference type="PROSITE-ProRule" id="PRU00176"/>
    </source>
</evidence>
<feature type="domain" description="RRM" evidence="13">
    <location>
        <begin position="253"/>
        <end position="344"/>
    </location>
</feature>
<feature type="compositionally biased region" description="Acidic residues" evidence="12">
    <location>
        <begin position="417"/>
        <end position="441"/>
    </location>
</feature>
<feature type="compositionally biased region" description="Basic residues" evidence="12">
    <location>
        <begin position="342"/>
        <end position="352"/>
    </location>
</feature>
<sequence>MTLGKRKNRDEAEAEGASSTSHGSTLFVSNLPYTATSVDLQTLFSDIAPVRSAFVVTEHGTGVSKGVGYVSFSMKEDAESGYDKILKEGILLAGRKLRVDWADHKSKHKPKDGEAKKEPKPRPIAHAPVQKAAHDPAAIRTIIVSGLPQSLDSNQLWKKMRKYDGAEKVDWPHKSEDGIEEPSVAHVLFSTPAAANNAVTKLHAHVFKGSLLSVTLKKRLENLAKPAPTTSATSPTKSKSKDTPTGLAPSHASRLIIRNLPWNITEQDLRAVFLPYGPIHQIHIPTAEAKAEGGEGSTSKPRAKGFAFVWMLSKKDAERAIEGCNGKVIRAGTAQDIISDKQKKKKQKRLEKKMKEAGKVKQEDDAGEGGEMETKEHEEGDGEGEEAEKVSERIIAVDWALSKDKWEEEKAKIEQQAEGDEDTEMESAGDESEDESDDENEEHIGVHSGDNGDDAGDSAPSEFEDDEEDKEEPVKPSLPATDVGTTLFVRNVPFTATEDELRTLFRAFGPLRYAQITLEHETGRSRGTGFACFWNKEDADKVIEQSDLLRKETTGNAPAPVKKNPFVLPSILTPDPSSSLAQSLVLHGRTLDVVRAVTRDQASKLRDEGEKARQKADKRNMYLLKEGVILPNSPLAQDLLPADLERRTNSFNARRALLKSNPSLFISRTRLSIRQIPLFVTERVLKRLALHAVRAFETEVKEGTRTALTPDELADPPPPSTEPNDDDENQSPKKQKRFTGRSTGVKQAKIVRQQDRVDAITGKGRSKGYGFIEMQKHSDALRVLRWANCNSSIGPLLEQWYKEEMEDLLKVEKKKLEKERDDAKMKRMREEIDNGPGKKGKSALIVEFSIENVQVVQRRSKKEDEAGNVKADADKKHKKRKARSISPVKEKEDQGTPSPKKKRRTSTDGEAKKIDEKPGTGQSIGSIIGRKLNNRKLERGKEHRIRPSSVLAAQDNLLSRSSHSSAASKPYYVTTPIFYPNAAPHIGHLHSLVTGDIFARFNRISNPTKHVHYLTGTDEHGLKIQKAAAAAGKPPREFCDELSERFKALADAAHIQSTVFSRTSEPKHHQAVEHVWNELKTRRLIYKTKYSGWYSITDECFYTPLQVTPAPTPENPDARIAISTGSAVEWAEEENYVFRLGAFRSQLLQHYLNHPDAIYPPQYHAEVIQSLRAENDEGEGLEELSISRPRERLSWGVQVPGDRSQTVYVWFDALLVYLSGIEYPNPEATKGRSAPWPPNLQVIGKDILRFHAIYLPAMLTALGLPLSHQILAHSHWTVDQKKMSKSIGNVADPIEAINEYGVDIVRWYLARVGGRWRTDVDWSRTQLEKHSREIQSMLGNYFLRVTSPKLVERASTAPHLSLRKIRKHYEIQEDENSKALIHLMNIQRQTPKKVREEMERLEMAEALQHLTELMRVANKTITDIAPWQKSVPVGLVHATYTTAIETLRILGICLQPFIPSTAEALLDALGLEREFGRLWHAAEQPGGTYEHERAKGIGQITGLRTRGPSPKTGILETGSGHHRQDFETTSTIAKRRIIVSLQESTIMRYIKAILYIFYGFFASECFLSVVPCSGTFHLTYGAGHLSTATFVQLKKHRKIWSDFLFLW</sequence>
<feature type="compositionally biased region" description="Acidic residues" evidence="12">
    <location>
        <begin position="451"/>
        <end position="471"/>
    </location>
</feature>
<feature type="compositionally biased region" description="Basic and acidic residues" evidence="12">
    <location>
        <begin position="353"/>
        <end position="364"/>
    </location>
</feature>
<proteinExistence type="inferred from homology"/>
<dbReference type="Pfam" id="PF09334">
    <property type="entry name" value="tRNA-synt_1g"/>
    <property type="match status" value="1"/>
</dbReference>
<comment type="caution">
    <text evidence="14">The sequence shown here is derived from an EMBL/GenBank/DDBJ whole genome shotgun (WGS) entry which is preliminary data.</text>
</comment>
<evidence type="ECO:0000256" key="11">
    <source>
        <dbReference type="SAM" id="Coils"/>
    </source>
</evidence>
<dbReference type="GO" id="GO:0004825">
    <property type="term" value="F:methionine-tRNA ligase activity"/>
    <property type="evidence" value="ECO:0007669"/>
    <property type="project" value="UniProtKB-EC"/>
</dbReference>
<feature type="region of interest" description="Disordered" evidence="12">
    <location>
        <begin position="339"/>
        <end position="391"/>
    </location>
</feature>
<dbReference type="CDD" id="cd12676">
    <property type="entry name" value="RRM3_Nop4p"/>
    <property type="match status" value="1"/>
</dbReference>
<feature type="domain" description="RRM" evidence="13">
    <location>
        <begin position="24"/>
        <end position="104"/>
    </location>
</feature>
<feature type="domain" description="RRM" evidence="13">
    <location>
        <begin position="485"/>
        <end position="598"/>
    </location>
</feature>
<dbReference type="CDD" id="cd12677">
    <property type="entry name" value="RRM4_Nop4p"/>
    <property type="match status" value="1"/>
</dbReference>
<dbReference type="NCBIfam" id="TIGR00398">
    <property type="entry name" value="metG"/>
    <property type="match status" value="1"/>
</dbReference>
<dbReference type="InterPro" id="IPR000504">
    <property type="entry name" value="RRM_dom"/>
</dbReference>
<feature type="compositionally biased region" description="Basic and acidic residues" evidence="12">
    <location>
        <begin position="905"/>
        <end position="918"/>
    </location>
</feature>
<evidence type="ECO:0000256" key="3">
    <source>
        <dbReference type="ARBA" id="ARBA00022598"/>
    </source>
</evidence>
<evidence type="ECO:0000256" key="2">
    <source>
        <dbReference type="ARBA" id="ARBA00012838"/>
    </source>
</evidence>
<dbReference type="PRINTS" id="PR01041">
    <property type="entry name" value="TRNASYNTHMET"/>
</dbReference>
<dbReference type="FunFam" id="3.30.70.330:FF:000406">
    <property type="entry name" value="Related to Nucleolar protein NOP4"/>
    <property type="match status" value="1"/>
</dbReference>
<evidence type="ECO:0000256" key="9">
    <source>
        <dbReference type="ARBA" id="ARBA00030904"/>
    </source>
</evidence>
<dbReference type="InterPro" id="IPR015413">
    <property type="entry name" value="Methionyl/Leucyl_tRNA_Synth"/>
</dbReference>
<dbReference type="Pfam" id="PF00076">
    <property type="entry name" value="RRM_1"/>
    <property type="match status" value="3"/>
</dbReference>
<keyword evidence="10" id="KW-0694">RNA-binding</keyword>
<comment type="similarity">
    <text evidence="1">Belongs to the class-I aminoacyl-tRNA synthetase family.</text>
</comment>
<protein>
    <recommendedName>
        <fullName evidence="8">Methionine--tRNA ligase, mitochondrial</fullName>
        <ecNumber evidence="2">6.1.1.10</ecNumber>
    </recommendedName>
    <alternativeName>
        <fullName evidence="9">Methionyl-tRNA synthetase</fullName>
    </alternativeName>
</protein>
<dbReference type="PROSITE" id="PS50102">
    <property type="entry name" value="RRM"/>
    <property type="match status" value="3"/>
</dbReference>
<dbReference type="GO" id="GO:0006431">
    <property type="term" value="P:methionyl-tRNA aminoacylation"/>
    <property type="evidence" value="ECO:0007669"/>
    <property type="project" value="InterPro"/>
</dbReference>
<dbReference type="GO" id="GO:0003723">
    <property type="term" value="F:RNA binding"/>
    <property type="evidence" value="ECO:0007669"/>
    <property type="project" value="UniProtKB-UniRule"/>
</dbReference>
<dbReference type="Gene3D" id="3.40.50.620">
    <property type="entry name" value="HUPs"/>
    <property type="match status" value="1"/>
</dbReference>
<dbReference type="InterPro" id="IPR034808">
    <property type="entry name" value="Nop4p_RRM3"/>
</dbReference>
<organism evidence="14 15">
    <name type="scientific">Leucocoprinus leucothites</name>
    <dbReference type="NCBI Taxonomy" id="201217"/>
    <lineage>
        <taxon>Eukaryota</taxon>
        <taxon>Fungi</taxon>
        <taxon>Dikarya</taxon>
        <taxon>Basidiomycota</taxon>
        <taxon>Agaricomycotina</taxon>
        <taxon>Agaricomycetes</taxon>
        <taxon>Agaricomycetidae</taxon>
        <taxon>Agaricales</taxon>
        <taxon>Agaricineae</taxon>
        <taxon>Agaricaceae</taxon>
        <taxon>Leucocoprinus</taxon>
    </lineage>
</organism>
<dbReference type="InterPro" id="IPR014729">
    <property type="entry name" value="Rossmann-like_a/b/a_fold"/>
</dbReference>
<evidence type="ECO:0000256" key="12">
    <source>
        <dbReference type="SAM" id="MobiDB-lite"/>
    </source>
</evidence>
<keyword evidence="4" id="KW-0547">Nucleotide-binding</keyword>
<dbReference type="Gene3D" id="3.30.70.330">
    <property type="match status" value="5"/>
</dbReference>
<feature type="region of interest" description="Disordered" evidence="12">
    <location>
        <begin position="406"/>
        <end position="482"/>
    </location>
</feature>
<dbReference type="Gene3D" id="2.170.220.10">
    <property type="match status" value="1"/>
</dbReference>
<dbReference type="InterPro" id="IPR033911">
    <property type="entry name" value="MetRS_core"/>
</dbReference>
<dbReference type="EMBL" id="JAACJO010000009">
    <property type="protein sequence ID" value="KAF5353884.1"/>
    <property type="molecule type" value="Genomic_DNA"/>
</dbReference>
<feature type="region of interest" description="Disordered" evidence="12">
    <location>
        <begin position="223"/>
        <end position="250"/>
    </location>
</feature>
<name>A0A8H5D5B9_9AGAR</name>
<feature type="region of interest" description="Disordered" evidence="12">
    <location>
        <begin position="701"/>
        <end position="750"/>
    </location>
</feature>
<dbReference type="PROSITE" id="PS00178">
    <property type="entry name" value="AA_TRNA_LIGASE_I"/>
    <property type="match status" value="1"/>
</dbReference>
<reference evidence="14 15" key="1">
    <citation type="journal article" date="2020" name="ISME J.">
        <title>Uncovering the hidden diversity of litter-decomposition mechanisms in mushroom-forming fungi.</title>
        <authorList>
            <person name="Floudas D."/>
            <person name="Bentzer J."/>
            <person name="Ahren D."/>
            <person name="Johansson T."/>
            <person name="Persson P."/>
            <person name="Tunlid A."/>
        </authorList>
    </citation>
    <scope>NUCLEOTIDE SEQUENCE [LARGE SCALE GENOMIC DNA]</scope>
    <source>
        <strain evidence="14 15">CBS 146.42</strain>
    </source>
</reference>
<dbReference type="SUPFAM" id="SSF52374">
    <property type="entry name" value="Nucleotidylyl transferase"/>
    <property type="match status" value="1"/>
</dbReference>